<comment type="caution">
    <text evidence="1">The sequence shown here is derived from an EMBL/GenBank/DDBJ whole genome shotgun (WGS) entry which is preliminary data.</text>
</comment>
<dbReference type="Proteomes" id="UP000809789">
    <property type="component" value="Unassembled WGS sequence"/>
</dbReference>
<gene>
    <name evidence="1" type="ORF">KVT40_007212</name>
</gene>
<reference evidence="1" key="1">
    <citation type="submission" date="2021-07" db="EMBL/GenBank/DDBJ databases">
        <title>Elsinoe batatas strain:CRI-CJ2 Genome sequencing and assembly.</title>
        <authorList>
            <person name="Huang L."/>
        </authorList>
    </citation>
    <scope>NUCLEOTIDE SEQUENCE</scope>
    <source>
        <strain evidence="1">CRI-CJ2</strain>
    </source>
</reference>
<dbReference type="EMBL" id="JAESVG020000008">
    <property type="protein sequence ID" value="KAG8625461.1"/>
    <property type="molecule type" value="Genomic_DNA"/>
</dbReference>
<organism evidence="1 2">
    <name type="scientific">Elsinoe batatas</name>
    <dbReference type="NCBI Taxonomy" id="2601811"/>
    <lineage>
        <taxon>Eukaryota</taxon>
        <taxon>Fungi</taxon>
        <taxon>Dikarya</taxon>
        <taxon>Ascomycota</taxon>
        <taxon>Pezizomycotina</taxon>
        <taxon>Dothideomycetes</taxon>
        <taxon>Dothideomycetidae</taxon>
        <taxon>Myriangiales</taxon>
        <taxon>Elsinoaceae</taxon>
        <taxon>Elsinoe</taxon>
    </lineage>
</organism>
<dbReference type="OrthoDB" id="10353365at2759"/>
<sequence length="96" mass="10691">MYQKKRCRGKVARTRGSLGSGIVVVIFGTVSSFPFHSPDSRQLALREAPRTDCLGDGWISKKAYQPIEDSHRHLSKSLGPRVHILLCRQLAPVHAI</sequence>
<accession>A0A8K0L0N1</accession>
<protein>
    <submittedName>
        <fullName evidence="1">Uncharacterized protein</fullName>
    </submittedName>
</protein>
<proteinExistence type="predicted"/>
<evidence type="ECO:0000313" key="1">
    <source>
        <dbReference type="EMBL" id="KAG8625461.1"/>
    </source>
</evidence>
<evidence type="ECO:0000313" key="2">
    <source>
        <dbReference type="Proteomes" id="UP000809789"/>
    </source>
</evidence>
<keyword evidence="2" id="KW-1185">Reference proteome</keyword>
<dbReference type="AlphaFoldDB" id="A0A8K0L0N1"/>
<name>A0A8K0L0N1_9PEZI</name>